<proteinExistence type="predicted"/>
<dbReference type="SUPFAM" id="SSF81383">
    <property type="entry name" value="F-box domain"/>
    <property type="match status" value="1"/>
</dbReference>
<feature type="domain" description="F-box" evidence="1">
    <location>
        <begin position="35"/>
        <end position="91"/>
    </location>
</feature>
<dbReference type="InterPro" id="IPR001810">
    <property type="entry name" value="F-box_dom"/>
</dbReference>
<dbReference type="Proteomes" id="UP001222325">
    <property type="component" value="Unassembled WGS sequence"/>
</dbReference>
<organism evidence="2 3">
    <name type="scientific">Mycena belliarum</name>
    <dbReference type="NCBI Taxonomy" id="1033014"/>
    <lineage>
        <taxon>Eukaryota</taxon>
        <taxon>Fungi</taxon>
        <taxon>Dikarya</taxon>
        <taxon>Basidiomycota</taxon>
        <taxon>Agaricomycotina</taxon>
        <taxon>Agaricomycetes</taxon>
        <taxon>Agaricomycetidae</taxon>
        <taxon>Agaricales</taxon>
        <taxon>Marasmiineae</taxon>
        <taxon>Mycenaceae</taxon>
        <taxon>Mycena</taxon>
    </lineage>
</organism>
<evidence type="ECO:0000259" key="1">
    <source>
        <dbReference type="Pfam" id="PF12937"/>
    </source>
</evidence>
<dbReference type="Gene3D" id="3.80.10.10">
    <property type="entry name" value="Ribonuclease Inhibitor"/>
    <property type="match status" value="1"/>
</dbReference>
<protein>
    <recommendedName>
        <fullName evidence="1">F-box domain-containing protein</fullName>
    </recommendedName>
</protein>
<sequence length="336" mass="37117">MSDVGINEGVNDLEFGHAESQPQVAAQPNAPYPVLTLPPEIILEIFERFLPNYPGFPLVVGPRSPLLLCRICRQWRQIALSTPALWTSILIKNINSPDQLELLRAWLARSGDLPLSIGIVATNNGPRCTEILQAALAHCRRWEQAELIVPINIMPLLQAEMPLLRALTIGPVVVPVGGDGVVSVFEHAPQLKRLTHLDAVALYPHECAEILAEALNLVHCSFMVLMSTDEIPVLPAPIPLPYLRHLTLLSDLSDTSDGDFSYMDLLYNFTLPALHTLHLYEPFISTNPLLHLHEFIARSGCSLHELRLEGASWPLATYRASFPSIQTIVLPTPTAS</sequence>
<dbReference type="Gene3D" id="1.20.1280.50">
    <property type="match status" value="1"/>
</dbReference>
<dbReference type="Pfam" id="PF12937">
    <property type="entry name" value="F-box-like"/>
    <property type="match status" value="1"/>
</dbReference>
<evidence type="ECO:0000313" key="2">
    <source>
        <dbReference type="EMBL" id="KAJ7075246.1"/>
    </source>
</evidence>
<name>A0AAD6TSJ3_9AGAR</name>
<reference evidence="2" key="1">
    <citation type="submission" date="2023-03" db="EMBL/GenBank/DDBJ databases">
        <title>Massive genome expansion in bonnet fungi (Mycena s.s.) driven by repeated elements and novel gene families across ecological guilds.</title>
        <authorList>
            <consortium name="Lawrence Berkeley National Laboratory"/>
            <person name="Harder C.B."/>
            <person name="Miyauchi S."/>
            <person name="Viragh M."/>
            <person name="Kuo A."/>
            <person name="Thoen E."/>
            <person name="Andreopoulos B."/>
            <person name="Lu D."/>
            <person name="Skrede I."/>
            <person name="Drula E."/>
            <person name="Henrissat B."/>
            <person name="Morin E."/>
            <person name="Kohler A."/>
            <person name="Barry K."/>
            <person name="LaButti K."/>
            <person name="Morin E."/>
            <person name="Salamov A."/>
            <person name="Lipzen A."/>
            <person name="Mereny Z."/>
            <person name="Hegedus B."/>
            <person name="Baldrian P."/>
            <person name="Stursova M."/>
            <person name="Weitz H."/>
            <person name="Taylor A."/>
            <person name="Grigoriev I.V."/>
            <person name="Nagy L.G."/>
            <person name="Martin F."/>
            <person name="Kauserud H."/>
        </authorList>
    </citation>
    <scope>NUCLEOTIDE SEQUENCE</scope>
    <source>
        <strain evidence="2">CBHHK173m</strain>
    </source>
</reference>
<dbReference type="EMBL" id="JARJCN010000100">
    <property type="protein sequence ID" value="KAJ7075246.1"/>
    <property type="molecule type" value="Genomic_DNA"/>
</dbReference>
<dbReference type="AlphaFoldDB" id="A0AAD6TSJ3"/>
<dbReference type="SUPFAM" id="SSF52047">
    <property type="entry name" value="RNI-like"/>
    <property type="match status" value="1"/>
</dbReference>
<accession>A0AAD6TSJ3</accession>
<evidence type="ECO:0000313" key="3">
    <source>
        <dbReference type="Proteomes" id="UP001222325"/>
    </source>
</evidence>
<gene>
    <name evidence="2" type="ORF">B0H15DRAFT_956651</name>
</gene>
<dbReference type="InterPro" id="IPR032675">
    <property type="entry name" value="LRR_dom_sf"/>
</dbReference>
<dbReference type="InterPro" id="IPR036047">
    <property type="entry name" value="F-box-like_dom_sf"/>
</dbReference>
<comment type="caution">
    <text evidence="2">The sequence shown here is derived from an EMBL/GenBank/DDBJ whole genome shotgun (WGS) entry which is preliminary data.</text>
</comment>
<keyword evidence="3" id="KW-1185">Reference proteome</keyword>